<comment type="similarity">
    <text evidence="8">Belongs to the MobA family.</text>
</comment>
<evidence type="ECO:0000313" key="10">
    <source>
        <dbReference type="EMBL" id="NEX78297.1"/>
    </source>
</evidence>
<dbReference type="GO" id="GO:0046872">
    <property type="term" value="F:metal ion binding"/>
    <property type="evidence" value="ECO:0007669"/>
    <property type="project" value="UniProtKB-KW"/>
</dbReference>
<feature type="binding site" evidence="8">
    <location>
        <position position="65"/>
    </location>
    <ligand>
        <name>GTP</name>
        <dbReference type="ChEBI" id="CHEBI:37565"/>
    </ligand>
</feature>
<keyword evidence="3 8" id="KW-0479">Metal-binding</keyword>
<dbReference type="EMBL" id="JAAIUV010000005">
    <property type="protein sequence ID" value="NEX78297.1"/>
    <property type="molecule type" value="Genomic_DNA"/>
</dbReference>
<organism evidence="10 11">
    <name type="scientific">Neobacillus thermocopriae</name>
    <dbReference type="NCBI Taxonomy" id="1215031"/>
    <lineage>
        <taxon>Bacteria</taxon>
        <taxon>Bacillati</taxon>
        <taxon>Bacillota</taxon>
        <taxon>Bacilli</taxon>
        <taxon>Bacillales</taxon>
        <taxon>Bacillaceae</taxon>
        <taxon>Neobacillus</taxon>
    </lineage>
</organism>
<feature type="binding site" evidence="8">
    <location>
        <begin position="8"/>
        <end position="10"/>
    </location>
    <ligand>
        <name>GTP</name>
        <dbReference type="ChEBI" id="CHEBI:37565"/>
    </ligand>
</feature>
<proteinExistence type="inferred from homology"/>
<dbReference type="InterPro" id="IPR029044">
    <property type="entry name" value="Nucleotide-diphossugar_trans"/>
</dbReference>
<dbReference type="GO" id="GO:0005737">
    <property type="term" value="C:cytoplasm"/>
    <property type="evidence" value="ECO:0007669"/>
    <property type="project" value="UniProtKB-SubCell"/>
</dbReference>
<evidence type="ECO:0000259" key="9">
    <source>
        <dbReference type="Pfam" id="PF12804"/>
    </source>
</evidence>
<evidence type="ECO:0000256" key="2">
    <source>
        <dbReference type="ARBA" id="ARBA00022679"/>
    </source>
</evidence>
<dbReference type="CDD" id="cd02503">
    <property type="entry name" value="MobA"/>
    <property type="match status" value="1"/>
</dbReference>
<evidence type="ECO:0000256" key="1">
    <source>
        <dbReference type="ARBA" id="ARBA00022490"/>
    </source>
</evidence>
<comment type="caution">
    <text evidence="10">The sequence shown here is derived from an EMBL/GenBank/DDBJ whole genome shotgun (WGS) entry which is preliminary data.</text>
</comment>
<sequence length="198" mass="22796">MNAAAIILSGGKSSRMGVNKALLRINEQTNIERIRDKLKVYFHEIILVTNHPEDYSFVQLNTTCDYFTDRGPMAGLHAGLMYSDYDVNLVVACDMPFLSGELAVEMVKRCLHYDAVIPVINGKQHPLFSVFKKTVAQEAENCIKTGNLRMKDLIRRLNVLFVTEKELESFGLIDWDRIFFNMNRPEEYEKAKKWAEIE</sequence>
<comment type="cofactor">
    <cofactor evidence="8">
        <name>Mg(2+)</name>
        <dbReference type="ChEBI" id="CHEBI:18420"/>
    </cofactor>
</comment>
<dbReference type="RefSeq" id="WP_163250785.1">
    <property type="nucleotide sequence ID" value="NZ_JAAIUV010000005.1"/>
</dbReference>
<dbReference type="InterPro" id="IPR025877">
    <property type="entry name" value="MobA-like_NTP_Trfase"/>
</dbReference>
<feature type="binding site" evidence="8">
    <location>
        <position position="20"/>
    </location>
    <ligand>
        <name>GTP</name>
        <dbReference type="ChEBI" id="CHEBI:37565"/>
    </ligand>
</feature>
<dbReference type="SUPFAM" id="SSF53448">
    <property type="entry name" value="Nucleotide-diphospho-sugar transferases"/>
    <property type="match status" value="1"/>
</dbReference>
<comment type="subcellular location">
    <subcellularLocation>
        <location evidence="8">Cytoplasm</location>
    </subcellularLocation>
</comment>
<feature type="domain" description="MobA-like NTP transferase" evidence="9">
    <location>
        <begin position="5"/>
        <end position="157"/>
    </location>
</feature>
<dbReference type="HAMAP" id="MF_00316">
    <property type="entry name" value="MobA"/>
    <property type="match status" value="1"/>
</dbReference>
<keyword evidence="10" id="KW-0548">Nucleotidyltransferase</keyword>
<dbReference type="GO" id="GO:0061603">
    <property type="term" value="F:molybdenum cofactor guanylyltransferase activity"/>
    <property type="evidence" value="ECO:0007669"/>
    <property type="project" value="UniProtKB-EC"/>
</dbReference>
<keyword evidence="6 8" id="KW-0342">GTP-binding</keyword>
<gene>
    <name evidence="8" type="primary">mobA</name>
    <name evidence="10" type="ORF">G4Z05_05240</name>
</gene>
<comment type="catalytic activity">
    <reaction evidence="8">
        <text>Mo-molybdopterin + GTP + H(+) = Mo-molybdopterin guanine dinucleotide + diphosphate</text>
        <dbReference type="Rhea" id="RHEA:34243"/>
        <dbReference type="ChEBI" id="CHEBI:15378"/>
        <dbReference type="ChEBI" id="CHEBI:33019"/>
        <dbReference type="ChEBI" id="CHEBI:37565"/>
        <dbReference type="ChEBI" id="CHEBI:71302"/>
        <dbReference type="ChEBI" id="CHEBI:71310"/>
        <dbReference type="EC" id="2.7.7.77"/>
    </reaction>
</comment>
<feature type="binding site" evidence="8">
    <location>
        <position position="94"/>
    </location>
    <ligand>
        <name>GTP</name>
        <dbReference type="ChEBI" id="CHEBI:37565"/>
    </ligand>
</feature>
<comment type="domain">
    <text evidence="8">The N-terminal domain determines nucleotide recognition and specific binding, while the C-terminal domain determines the specific binding to the target protein.</text>
</comment>
<dbReference type="Gene3D" id="3.90.550.10">
    <property type="entry name" value="Spore Coat Polysaccharide Biosynthesis Protein SpsA, Chain A"/>
    <property type="match status" value="1"/>
</dbReference>
<protein>
    <recommendedName>
        <fullName evidence="8">Probable molybdenum cofactor guanylyltransferase</fullName>
        <shortName evidence="8">MoCo guanylyltransferase</shortName>
        <ecNumber evidence="8">2.7.7.77</ecNumber>
    </recommendedName>
    <alternativeName>
        <fullName evidence="8">GTP:molybdopterin guanylyltransferase</fullName>
    </alternativeName>
    <alternativeName>
        <fullName evidence="8">Mo-MPT guanylyltransferase</fullName>
    </alternativeName>
    <alternativeName>
        <fullName evidence="8">Molybdopterin guanylyltransferase</fullName>
    </alternativeName>
    <alternativeName>
        <fullName evidence="8">Molybdopterin-guanine dinucleotide synthase</fullName>
        <shortName evidence="8">MGD synthase</shortName>
    </alternativeName>
</protein>
<evidence type="ECO:0000256" key="4">
    <source>
        <dbReference type="ARBA" id="ARBA00022741"/>
    </source>
</evidence>
<comment type="caution">
    <text evidence="8">Lacks conserved residue(s) required for the propagation of feature annotation.</text>
</comment>
<evidence type="ECO:0000256" key="5">
    <source>
        <dbReference type="ARBA" id="ARBA00022842"/>
    </source>
</evidence>
<keyword evidence="2 8" id="KW-0808">Transferase</keyword>
<evidence type="ECO:0000256" key="8">
    <source>
        <dbReference type="HAMAP-Rule" id="MF_00316"/>
    </source>
</evidence>
<dbReference type="GO" id="GO:0005525">
    <property type="term" value="F:GTP binding"/>
    <property type="evidence" value="ECO:0007669"/>
    <property type="project" value="UniProtKB-UniRule"/>
</dbReference>
<dbReference type="InterPro" id="IPR013482">
    <property type="entry name" value="Molybde_CF_guanTrfase"/>
</dbReference>
<evidence type="ECO:0000256" key="3">
    <source>
        <dbReference type="ARBA" id="ARBA00022723"/>
    </source>
</evidence>
<keyword evidence="1 8" id="KW-0963">Cytoplasm</keyword>
<keyword evidence="11" id="KW-1185">Reference proteome</keyword>
<dbReference type="PANTHER" id="PTHR19136">
    <property type="entry name" value="MOLYBDENUM COFACTOR GUANYLYLTRANSFERASE"/>
    <property type="match status" value="1"/>
</dbReference>
<evidence type="ECO:0000256" key="6">
    <source>
        <dbReference type="ARBA" id="ARBA00023134"/>
    </source>
</evidence>
<dbReference type="AlphaFoldDB" id="A0A6B3TRG9"/>
<keyword evidence="4 8" id="KW-0547">Nucleotide-binding</keyword>
<dbReference type="GO" id="GO:0006777">
    <property type="term" value="P:Mo-molybdopterin cofactor biosynthetic process"/>
    <property type="evidence" value="ECO:0007669"/>
    <property type="project" value="UniProtKB-KW"/>
</dbReference>
<keyword evidence="7 8" id="KW-0501">Molybdenum cofactor biosynthesis</keyword>
<evidence type="ECO:0000313" key="11">
    <source>
        <dbReference type="Proteomes" id="UP000481621"/>
    </source>
</evidence>
<dbReference type="Pfam" id="PF12804">
    <property type="entry name" value="NTP_transf_3"/>
    <property type="match status" value="1"/>
</dbReference>
<accession>A0A6B3TRG9</accession>
<dbReference type="PANTHER" id="PTHR19136:SF81">
    <property type="entry name" value="MOLYBDENUM COFACTOR GUANYLYLTRANSFERASE"/>
    <property type="match status" value="1"/>
</dbReference>
<dbReference type="Proteomes" id="UP000481621">
    <property type="component" value="Unassembled WGS sequence"/>
</dbReference>
<comment type="function">
    <text evidence="8">Transfers a GMP moiety from GTP to Mo-molybdopterin (Mo-MPT) cofactor (Moco or molybdenum cofactor) to form Mo-molybdopterin guanine dinucleotide (Mo-MGD) cofactor.</text>
</comment>
<name>A0A6B3TRG9_9BACI</name>
<evidence type="ECO:0000256" key="7">
    <source>
        <dbReference type="ARBA" id="ARBA00023150"/>
    </source>
</evidence>
<dbReference type="EC" id="2.7.7.77" evidence="8"/>
<feature type="binding site" evidence="8">
    <location>
        <position position="94"/>
    </location>
    <ligand>
        <name>Mg(2+)</name>
        <dbReference type="ChEBI" id="CHEBI:18420"/>
    </ligand>
</feature>
<keyword evidence="5 8" id="KW-0460">Magnesium</keyword>
<reference evidence="10" key="1">
    <citation type="submission" date="2020-02" db="EMBL/GenBank/DDBJ databases">
        <title>Bacillus sedimentmangrovi sp. nov., isolated from sediment of the mangrove ecosystem.</title>
        <authorList>
            <person name="Liu G."/>
        </authorList>
    </citation>
    <scope>NUCLEOTIDE SEQUENCE [LARGE SCALE GENOMIC DNA]</scope>
    <source>
        <strain evidence="10">SgZ-7</strain>
    </source>
</reference>